<dbReference type="CDD" id="cd00085">
    <property type="entry name" value="HNHc"/>
    <property type="match status" value="1"/>
</dbReference>
<dbReference type="Proteomes" id="UP000198775">
    <property type="component" value="Unassembled WGS sequence"/>
</dbReference>
<dbReference type="AlphaFoldDB" id="A0A1H8U6R8"/>
<name>A0A1H8U6R8_9EURY</name>
<organism evidence="3 4">
    <name type="scientific">Halorientalis persicus</name>
    <dbReference type="NCBI Taxonomy" id="1367881"/>
    <lineage>
        <taxon>Archaea</taxon>
        <taxon>Methanobacteriati</taxon>
        <taxon>Methanobacteriota</taxon>
        <taxon>Stenosarchaea group</taxon>
        <taxon>Halobacteria</taxon>
        <taxon>Halobacteriales</taxon>
        <taxon>Haloarculaceae</taxon>
        <taxon>Halorientalis</taxon>
    </lineage>
</organism>
<evidence type="ECO:0000259" key="2">
    <source>
        <dbReference type="SMART" id="SM00507"/>
    </source>
</evidence>
<evidence type="ECO:0000313" key="4">
    <source>
        <dbReference type="Proteomes" id="UP000198775"/>
    </source>
</evidence>
<keyword evidence="3" id="KW-0540">Nuclease</keyword>
<evidence type="ECO:0000313" key="3">
    <source>
        <dbReference type="EMBL" id="SEO98970.1"/>
    </source>
</evidence>
<dbReference type="Gene3D" id="1.10.30.50">
    <property type="match status" value="1"/>
</dbReference>
<feature type="region of interest" description="Disordered" evidence="1">
    <location>
        <begin position="155"/>
        <end position="197"/>
    </location>
</feature>
<dbReference type="EMBL" id="FOCX01000026">
    <property type="protein sequence ID" value="SEO98970.1"/>
    <property type="molecule type" value="Genomic_DNA"/>
</dbReference>
<dbReference type="SMART" id="SM00507">
    <property type="entry name" value="HNHc"/>
    <property type="match status" value="1"/>
</dbReference>
<proteinExistence type="predicted"/>
<keyword evidence="3" id="KW-0255">Endonuclease</keyword>
<keyword evidence="4" id="KW-1185">Reference proteome</keyword>
<reference evidence="4" key="1">
    <citation type="submission" date="2016-10" db="EMBL/GenBank/DDBJ databases">
        <authorList>
            <person name="Varghese N."/>
            <person name="Submissions S."/>
        </authorList>
    </citation>
    <scope>NUCLEOTIDE SEQUENCE [LARGE SCALE GENOMIC DNA]</scope>
    <source>
        <strain evidence="4">IBRC-M 10043</strain>
    </source>
</reference>
<dbReference type="GO" id="GO:0004519">
    <property type="term" value="F:endonuclease activity"/>
    <property type="evidence" value="ECO:0007669"/>
    <property type="project" value="UniProtKB-KW"/>
</dbReference>
<dbReference type="GO" id="GO:0003676">
    <property type="term" value="F:nucleic acid binding"/>
    <property type="evidence" value="ECO:0007669"/>
    <property type="project" value="InterPro"/>
</dbReference>
<evidence type="ECO:0000256" key="1">
    <source>
        <dbReference type="SAM" id="MobiDB-lite"/>
    </source>
</evidence>
<gene>
    <name evidence="3" type="ORF">SAMN05216388_10263</name>
</gene>
<accession>A0A1H8U6R8</accession>
<dbReference type="InterPro" id="IPR002711">
    <property type="entry name" value="HNH"/>
</dbReference>
<feature type="domain" description="HNH nuclease" evidence="2">
    <location>
        <begin position="105"/>
        <end position="153"/>
    </location>
</feature>
<dbReference type="GO" id="GO:0008270">
    <property type="term" value="F:zinc ion binding"/>
    <property type="evidence" value="ECO:0007669"/>
    <property type="project" value="InterPro"/>
</dbReference>
<dbReference type="InterPro" id="IPR003615">
    <property type="entry name" value="HNH_nuc"/>
</dbReference>
<protein>
    <submittedName>
        <fullName evidence="3">HNH endonuclease</fullName>
    </submittedName>
</protein>
<dbReference type="RefSeq" id="WP_092663302.1">
    <property type="nucleotide sequence ID" value="NZ_FOCX01000026.1"/>
</dbReference>
<dbReference type="Pfam" id="PF01844">
    <property type="entry name" value="HNH"/>
    <property type="match status" value="1"/>
</dbReference>
<dbReference type="OrthoDB" id="11472at2157"/>
<keyword evidence="3" id="KW-0378">Hydrolase</keyword>
<sequence length="197" mass="22880">MDTLFPQDHNSQCRVCGEPTVDGRWNYCSKRCREIAEAVQKMFVWDVVREQVLERDDHTCQKCGLSYDMAQRAYWQIEERIDELKEPLHPEKSDHPAASYDRWRRAGKELHRRYGWINFSNGAFHVDHITPISEGGHPFDEQNLQTLCRRCHREKTAEENSEPNRPAQAVTLDDYLETGESESAAPGSTNTEKGDQQ</sequence>